<organism evidence="1 2">
    <name type="scientific">Curtobacterium luteum</name>
    <dbReference type="NCBI Taxonomy" id="33881"/>
    <lineage>
        <taxon>Bacteria</taxon>
        <taxon>Bacillati</taxon>
        <taxon>Actinomycetota</taxon>
        <taxon>Actinomycetes</taxon>
        <taxon>Micrococcales</taxon>
        <taxon>Microbacteriaceae</taxon>
        <taxon>Curtobacterium</taxon>
    </lineage>
</organism>
<protein>
    <submittedName>
        <fullName evidence="1">Thioesterase</fullName>
    </submittedName>
</protein>
<dbReference type="GO" id="GO:0047617">
    <property type="term" value="F:fatty acyl-CoA hydrolase activity"/>
    <property type="evidence" value="ECO:0007669"/>
    <property type="project" value="TreeGrafter"/>
</dbReference>
<dbReference type="PANTHER" id="PTHR31793">
    <property type="entry name" value="4-HYDROXYBENZOYL-COA THIOESTERASE FAMILY MEMBER"/>
    <property type="match status" value="1"/>
</dbReference>
<dbReference type="CDD" id="cd00586">
    <property type="entry name" value="4HBT"/>
    <property type="match status" value="1"/>
</dbReference>
<gene>
    <name evidence="1" type="ORF">GCM10009769_29530</name>
</gene>
<proteinExistence type="predicted"/>
<dbReference type="InterPro" id="IPR029069">
    <property type="entry name" value="HotDog_dom_sf"/>
</dbReference>
<dbReference type="InterPro" id="IPR050563">
    <property type="entry name" value="4-hydroxybenzoyl-CoA_TE"/>
</dbReference>
<dbReference type="SUPFAM" id="SSF54637">
    <property type="entry name" value="Thioesterase/thiol ester dehydrase-isomerase"/>
    <property type="match status" value="1"/>
</dbReference>
<reference evidence="1" key="1">
    <citation type="journal article" date="2014" name="Int. J. Syst. Evol. Microbiol.">
        <title>Complete genome sequence of Corynebacterium casei LMG S-19264T (=DSM 44701T), isolated from a smear-ripened cheese.</title>
        <authorList>
            <consortium name="US DOE Joint Genome Institute (JGI-PGF)"/>
            <person name="Walter F."/>
            <person name="Albersmeier A."/>
            <person name="Kalinowski J."/>
            <person name="Ruckert C."/>
        </authorList>
    </citation>
    <scope>NUCLEOTIDE SEQUENCE</scope>
    <source>
        <strain evidence="1">JCM 1480</strain>
    </source>
</reference>
<name>A0A8H9GC24_9MICO</name>
<sequence>MAVLHAPVRMRWSDIDAYGHVNNSAMLRLLEEARIVAFWGADPDEVDADGSVPEPIIDGRPGSGTMTVIAAQRLEYLASIPYFRQPLDIRLWIGRIGGASIDVSYEVWSPVGQQPAELYTRATTALVMVDAATNRPRRLTEAERAACEPYIQDPVRFSRP</sequence>
<comment type="caution">
    <text evidence="1">The sequence shown here is derived from an EMBL/GenBank/DDBJ whole genome shotgun (WGS) entry which is preliminary data.</text>
</comment>
<accession>A0A8H9GC24</accession>
<dbReference type="Pfam" id="PF13279">
    <property type="entry name" value="4HBT_2"/>
    <property type="match status" value="1"/>
</dbReference>
<dbReference type="EMBL" id="BMOI01000015">
    <property type="protein sequence ID" value="GGL09542.1"/>
    <property type="molecule type" value="Genomic_DNA"/>
</dbReference>
<dbReference type="PANTHER" id="PTHR31793:SF24">
    <property type="entry name" value="LONG-CHAIN ACYL-COA THIOESTERASE FADM"/>
    <property type="match status" value="1"/>
</dbReference>
<evidence type="ECO:0000313" key="1">
    <source>
        <dbReference type="EMBL" id="GGL09542.1"/>
    </source>
</evidence>
<dbReference type="Gene3D" id="3.10.129.10">
    <property type="entry name" value="Hotdog Thioesterase"/>
    <property type="match status" value="1"/>
</dbReference>
<dbReference type="Proteomes" id="UP000648535">
    <property type="component" value="Unassembled WGS sequence"/>
</dbReference>
<evidence type="ECO:0000313" key="2">
    <source>
        <dbReference type="Proteomes" id="UP000648535"/>
    </source>
</evidence>
<reference evidence="1" key="2">
    <citation type="submission" date="2020-09" db="EMBL/GenBank/DDBJ databases">
        <authorList>
            <person name="Sun Q."/>
            <person name="Ohkuma M."/>
        </authorList>
    </citation>
    <scope>NUCLEOTIDE SEQUENCE</scope>
    <source>
        <strain evidence="1">JCM 1480</strain>
    </source>
</reference>
<dbReference type="AlphaFoldDB" id="A0A8H9GC24"/>